<evidence type="ECO:0000256" key="3">
    <source>
        <dbReference type="SAM" id="SignalP"/>
    </source>
</evidence>
<feature type="domain" description="Fibronectin type-III" evidence="4">
    <location>
        <begin position="790"/>
        <end position="885"/>
    </location>
</feature>
<dbReference type="InterPro" id="IPR003961">
    <property type="entry name" value="FN3_dom"/>
</dbReference>
<feature type="signal peptide" evidence="3">
    <location>
        <begin position="1"/>
        <end position="30"/>
    </location>
</feature>
<feature type="region of interest" description="Disordered" evidence="2">
    <location>
        <begin position="878"/>
        <end position="944"/>
    </location>
</feature>
<evidence type="ECO:0000313" key="6">
    <source>
        <dbReference type="EMBL" id="QAV19635.1"/>
    </source>
</evidence>
<gene>
    <name evidence="6" type="ORF">PC41400_18980</name>
</gene>
<dbReference type="Pfam" id="PF00149">
    <property type="entry name" value="Metallophos"/>
    <property type="match status" value="1"/>
</dbReference>
<feature type="compositionally biased region" description="Low complexity" evidence="2">
    <location>
        <begin position="900"/>
        <end position="916"/>
    </location>
</feature>
<dbReference type="InterPro" id="IPR029052">
    <property type="entry name" value="Metallo-depent_PP-like"/>
</dbReference>
<evidence type="ECO:0000256" key="2">
    <source>
        <dbReference type="SAM" id="MobiDB-lite"/>
    </source>
</evidence>
<evidence type="ECO:0008006" key="8">
    <source>
        <dbReference type="Google" id="ProtNLM"/>
    </source>
</evidence>
<dbReference type="Pfam" id="PF13205">
    <property type="entry name" value="Big_5"/>
    <property type="match status" value="1"/>
</dbReference>
<dbReference type="GO" id="GO:0046872">
    <property type="term" value="F:metal ion binding"/>
    <property type="evidence" value="ECO:0007669"/>
    <property type="project" value="InterPro"/>
</dbReference>
<dbReference type="InterPro" id="IPR013783">
    <property type="entry name" value="Ig-like_fold"/>
</dbReference>
<feature type="compositionally biased region" description="Basic and acidic residues" evidence="2">
    <location>
        <begin position="922"/>
        <end position="944"/>
    </location>
</feature>
<dbReference type="Pfam" id="PF00395">
    <property type="entry name" value="SLH"/>
    <property type="match status" value="3"/>
</dbReference>
<protein>
    <recommendedName>
        <fullName evidence="8">S-layer protein</fullName>
    </recommendedName>
</protein>
<feature type="domain" description="SLH" evidence="5">
    <location>
        <begin position="1067"/>
        <end position="1122"/>
    </location>
</feature>
<dbReference type="AlphaFoldDB" id="A0A410WYV6"/>
<dbReference type="EMBL" id="CP026520">
    <property type="protein sequence ID" value="QAV19635.1"/>
    <property type="molecule type" value="Genomic_DNA"/>
</dbReference>
<dbReference type="InterPro" id="IPR032812">
    <property type="entry name" value="SbsA_Ig"/>
</dbReference>
<dbReference type="CDD" id="cd00063">
    <property type="entry name" value="FN3"/>
    <property type="match status" value="1"/>
</dbReference>
<dbReference type="PROSITE" id="PS50853">
    <property type="entry name" value="FN3"/>
    <property type="match status" value="1"/>
</dbReference>
<dbReference type="Gene3D" id="2.60.40.10">
    <property type="entry name" value="Immunoglobulins"/>
    <property type="match status" value="1"/>
</dbReference>
<accession>A0A410WYV6</accession>
<dbReference type="PROSITE" id="PS51272">
    <property type="entry name" value="SLH"/>
    <property type="match status" value="3"/>
</dbReference>
<dbReference type="InterPro" id="IPR001119">
    <property type="entry name" value="SLH_dom"/>
</dbReference>
<dbReference type="OrthoDB" id="9809781at2"/>
<reference evidence="6 7" key="1">
    <citation type="submission" date="2018-01" db="EMBL/GenBank/DDBJ databases">
        <title>The whole genome sequencing and assembly of Paenibacillus chitinolyticus KCCM 41400 strain.</title>
        <authorList>
            <person name="Kim J.-Y."/>
            <person name="Park M.-K."/>
            <person name="Lee Y.-J."/>
            <person name="Yi H."/>
            <person name="Bahn Y.-S."/>
            <person name="Kim J.F."/>
            <person name="Lee D.-W."/>
        </authorList>
    </citation>
    <scope>NUCLEOTIDE SEQUENCE [LARGE SCALE GENOMIC DNA]</scope>
    <source>
        <strain evidence="6 7">KCCM 41400</strain>
    </source>
</reference>
<evidence type="ECO:0000313" key="7">
    <source>
        <dbReference type="Proteomes" id="UP000288943"/>
    </source>
</evidence>
<dbReference type="SUPFAM" id="SSF56300">
    <property type="entry name" value="Metallo-dependent phosphatases"/>
    <property type="match status" value="1"/>
</dbReference>
<proteinExistence type="predicted"/>
<dbReference type="Gene3D" id="2.60.40.380">
    <property type="entry name" value="Purple acid phosphatase-like, N-terminal"/>
    <property type="match status" value="1"/>
</dbReference>
<dbReference type="Proteomes" id="UP000288943">
    <property type="component" value="Chromosome"/>
</dbReference>
<keyword evidence="1 3" id="KW-0732">Signal</keyword>
<feature type="chain" id="PRO_5039586596" description="S-layer protein" evidence="3">
    <location>
        <begin position="31"/>
        <end position="1122"/>
    </location>
</feature>
<feature type="compositionally biased region" description="Gly residues" evidence="2">
    <location>
        <begin position="888"/>
        <end position="899"/>
    </location>
</feature>
<dbReference type="PANTHER" id="PTHR45867:SF3">
    <property type="entry name" value="ACID PHOSPHATASE TYPE 7"/>
    <property type="match status" value="1"/>
</dbReference>
<feature type="domain" description="SLH" evidence="5">
    <location>
        <begin position="940"/>
        <end position="1003"/>
    </location>
</feature>
<organism evidence="6 7">
    <name type="scientific">Paenibacillus chitinolyticus</name>
    <dbReference type="NCBI Taxonomy" id="79263"/>
    <lineage>
        <taxon>Bacteria</taxon>
        <taxon>Bacillati</taxon>
        <taxon>Bacillota</taxon>
        <taxon>Bacilli</taxon>
        <taxon>Bacillales</taxon>
        <taxon>Paenibacillaceae</taxon>
        <taxon>Paenibacillus</taxon>
    </lineage>
</organism>
<dbReference type="Gene3D" id="3.60.21.10">
    <property type="match status" value="1"/>
</dbReference>
<evidence type="ECO:0000259" key="4">
    <source>
        <dbReference type="PROSITE" id="PS50853"/>
    </source>
</evidence>
<evidence type="ECO:0000259" key="5">
    <source>
        <dbReference type="PROSITE" id="PS51272"/>
    </source>
</evidence>
<dbReference type="KEGG" id="pchi:PC41400_18980"/>
<dbReference type="InterPro" id="IPR015914">
    <property type="entry name" value="PAPs_N"/>
</dbReference>
<dbReference type="Pfam" id="PF16656">
    <property type="entry name" value="Pur_ac_phosph_N"/>
    <property type="match status" value="1"/>
</dbReference>
<name>A0A410WYV6_9BACL</name>
<dbReference type="PANTHER" id="PTHR45867">
    <property type="entry name" value="PURPLE ACID PHOSPHATASE"/>
    <property type="match status" value="1"/>
</dbReference>
<evidence type="ECO:0000256" key="1">
    <source>
        <dbReference type="ARBA" id="ARBA00022729"/>
    </source>
</evidence>
<dbReference type="InterPro" id="IPR004843">
    <property type="entry name" value="Calcineurin-like_PHP"/>
</dbReference>
<feature type="domain" description="SLH" evidence="5">
    <location>
        <begin position="1004"/>
        <end position="1062"/>
    </location>
</feature>
<dbReference type="SUPFAM" id="SSF49265">
    <property type="entry name" value="Fibronectin type III"/>
    <property type="match status" value="1"/>
</dbReference>
<dbReference type="SUPFAM" id="SSF49363">
    <property type="entry name" value="Purple acid phosphatase, N-terminal domain"/>
    <property type="match status" value="1"/>
</dbReference>
<dbReference type="GO" id="GO:0003993">
    <property type="term" value="F:acid phosphatase activity"/>
    <property type="evidence" value="ECO:0007669"/>
    <property type="project" value="InterPro"/>
</dbReference>
<dbReference type="InterPro" id="IPR036116">
    <property type="entry name" value="FN3_sf"/>
</dbReference>
<dbReference type="InterPro" id="IPR008963">
    <property type="entry name" value="Purple_acid_Pase-like_N"/>
</dbReference>
<sequence>MRLSKKFYHVLTVLTVFVVLFSSTAGSLFAAAAPQQAASPAEQIAEQRGSGDVQPDQGVFTATYGVPKDRSTLVQWNFRNAGAGDNGIYRPAGGVYGTASTFRNSGGVFEYVEDDTLSYQGWDEGNGVKHWLAAVPTKGFRSITLSSQQNSSGSGPRNFKVEISQDKRTWTPIADLVMAKSSYNCSGDSCKLNELPLPSEADNQPQLYIRWIVSSDEKTSGGPGIGGSGSSRIRAVEVKGERISGSDISEPTVAVAEFPGDKSEEITADRELSLKFNKKIALENGKQATVADENGNVSETFLQVSGDTLTIKHTPFAYEKTYTVLVPKELVKGAEDGYPLAGDITWSFKTRTSPKTPKLLNMTFNGDPKTSMSFAWYTPPDIPGTVVQVIEASEMKDGVFPEAKASAYSGSSEVIESYFVKSDRDTGNKTKFASHKVTADRLKPGTAYKYRAGNGEPDGWGPVGSFTTDGAADEDFRFIVGSDSQGSSKSSFELWQDTFRKAVDKAGQPKFFMVTGDLVDNGDLEQQWQWLLDTAKNELAHTPYVPILGGHEVHDYEGDENTENNNFYYHFNLPKQIIPGTHEGSIYSFEYGDALFIQFNTQFEGGLDPSGQVDWVDPEFTAQLEWMKNVVARTDKKWKFVSLHKGPYSAGDNAGEWEGERIAFYKKHLIPALDQMGIDVVFEAHDHMYMRSYQMLNDVPMKDIKDDGAGNALNPPGTVYLMTNTVGSKFYEKYKGYDDYFAKINEQPFKKMFTDVSVSKDVMKFTSYTAVKGEDVKPYDEYGIKRTNEKPAKVENAAVQSGSGGTVLSWNGPKNSKEPVKGYRIYEKDDKIRPYWSEYVPDETKSGTYKLELGKLDPKQSYTFVIKAAGVRTNSDAVQIGIPKDNGSSGGGSSGGDGGSSLPPVTTVPPVTGTKPPVNPDGKPKPEPEPEPKPKPEPARKTFTDVDSRYAWAKDAIELLAGKGVIQGVTADTFEPARSVTRGEFVTLLVRALGLKADTAGRFGDVLPGAYYYEAVGTAKALGIAEGTGPDTFDPGALLTRQDMMALIVRALNAAGYGIQSGSTRDLAGFDDASELAPYAVESAAALVRERLVEGSGTGIMPYGLTTRAEAAVILYRVTSFK</sequence>